<keyword evidence="1" id="KW-0677">Repeat</keyword>
<protein>
    <recommendedName>
        <fullName evidence="5">Pentatricopeptide repeat-containing protein</fullName>
    </recommendedName>
</protein>
<dbReference type="PANTHER" id="PTHR47933">
    <property type="entry name" value="PENTATRICOPEPTIDE REPEAT-CONTAINING PROTEIN 1, MITOCHONDRIAL"/>
    <property type="match status" value="1"/>
</dbReference>
<evidence type="ECO:0008006" key="5">
    <source>
        <dbReference type="Google" id="ProtNLM"/>
    </source>
</evidence>
<dbReference type="Gene3D" id="1.25.40.10">
    <property type="entry name" value="Tetratricopeptide repeat domain"/>
    <property type="match status" value="3"/>
</dbReference>
<reference evidence="3 4" key="1">
    <citation type="submission" date="2024-02" db="EMBL/GenBank/DDBJ databases">
        <title>A draft genome for the cacao thread blight pathogen Marasmius crinis-equi.</title>
        <authorList>
            <person name="Cohen S.P."/>
            <person name="Baruah I.K."/>
            <person name="Amoako-Attah I."/>
            <person name="Bukari Y."/>
            <person name="Meinhardt L.W."/>
            <person name="Bailey B.A."/>
        </authorList>
    </citation>
    <scope>NUCLEOTIDE SEQUENCE [LARGE SCALE GENOMIC DNA]</scope>
    <source>
        <strain evidence="3 4">GH-76</strain>
    </source>
</reference>
<keyword evidence="4" id="KW-1185">Reference proteome</keyword>
<name>A0ABR3FVC3_9AGAR</name>
<gene>
    <name evidence="3" type="ORF">V5O48_002558</name>
</gene>
<feature type="repeat" description="PPR" evidence="2">
    <location>
        <begin position="338"/>
        <end position="372"/>
    </location>
</feature>
<evidence type="ECO:0000256" key="1">
    <source>
        <dbReference type="ARBA" id="ARBA00022737"/>
    </source>
</evidence>
<dbReference type="Proteomes" id="UP001465976">
    <property type="component" value="Unassembled WGS sequence"/>
</dbReference>
<dbReference type="EMBL" id="JBAHYK010000059">
    <property type="protein sequence ID" value="KAL0579452.1"/>
    <property type="molecule type" value="Genomic_DNA"/>
</dbReference>
<sequence length="740" mass="83904">MSFRTGFLRVSHSSRRVFSLRIFSRPNTTYANSRIQRYAEALKARSNEADAITQYYPALVWEASQLESPSEALSQQKHPVSDDHLEIMLETLAASGRPSDLKQIEAILADMSDVFDNPPTPRTHTAIIRGLLRCQRDLTVMRWFQTMPEKPGGIRPTLEHYHMLLDACPTFTSFKNMRNVVEMMLASGCLPTNETYRLLLRGLWELSDDNNPPPPSHIARTLQEMKERGLDHEPAFLSFLSNEYAKRGLTKWADDIAALYNEILSSHVDPEKTIEDLWVPRFSAVAARQGLEDALALYPDFVSQGGKPSSRIFNSLLRHSCTVEDMQTISKALDMQPTRAQWSMMISLHCQRGRVQTALDLYDQARAAGVDPYAPMNGSLIKGLFRNSSKPFPDGVLDRALELYDDLNKTAPIDAPMLNQITKGAHAEGPDIDIYTELFHGLSLAQSGGRYTAAVKALTEDMQARGIEVFSASASIAVMRIRTASNEEEAYQEYQRRRSTLNETGYERVLDAFCYRSLGGRISVPSISRYFSIVKDMRRAGFEVTDNVYTTILRHFGRLGTRTQRYADYEHLRPKLVRATRRIHDLITLDAAISPGPPLWNQLMDTYQRLGCFGDSYRVWNQMYISKTYDHLSLSILFDACGYGQMGHLAEETMTRMKRDGYELTVHNWNSYIEALCRVGKLNNALKALCLDMAGDVRPTPETIMIIRSFAKAPGLDGEIMNRIKRYHPQLYESIASEKP</sequence>
<dbReference type="InterPro" id="IPR051240">
    <property type="entry name" value="Mito_RNA-Proc/Resp"/>
</dbReference>
<dbReference type="PROSITE" id="PS51375">
    <property type="entry name" value="PPR"/>
    <property type="match status" value="1"/>
</dbReference>
<dbReference type="InterPro" id="IPR002885">
    <property type="entry name" value="PPR_rpt"/>
</dbReference>
<comment type="caution">
    <text evidence="3">The sequence shown here is derived from an EMBL/GenBank/DDBJ whole genome shotgun (WGS) entry which is preliminary data.</text>
</comment>
<evidence type="ECO:0000256" key="2">
    <source>
        <dbReference type="PROSITE-ProRule" id="PRU00708"/>
    </source>
</evidence>
<dbReference type="Pfam" id="PF01535">
    <property type="entry name" value="PPR"/>
    <property type="match status" value="2"/>
</dbReference>
<evidence type="ECO:0000313" key="4">
    <source>
        <dbReference type="Proteomes" id="UP001465976"/>
    </source>
</evidence>
<accession>A0ABR3FVC3</accession>
<organism evidence="3 4">
    <name type="scientific">Marasmius crinis-equi</name>
    <dbReference type="NCBI Taxonomy" id="585013"/>
    <lineage>
        <taxon>Eukaryota</taxon>
        <taxon>Fungi</taxon>
        <taxon>Dikarya</taxon>
        <taxon>Basidiomycota</taxon>
        <taxon>Agaricomycotina</taxon>
        <taxon>Agaricomycetes</taxon>
        <taxon>Agaricomycetidae</taxon>
        <taxon>Agaricales</taxon>
        <taxon>Marasmiineae</taxon>
        <taxon>Marasmiaceae</taxon>
        <taxon>Marasmius</taxon>
    </lineage>
</organism>
<dbReference type="NCBIfam" id="TIGR00756">
    <property type="entry name" value="PPR"/>
    <property type="match status" value="1"/>
</dbReference>
<evidence type="ECO:0000313" key="3">
    <source>
        <dbReference type="EMBL" id="KAL0579452.1"/>
    </source>
</evidence>
<dbReference type="PANTHER" id="PTHR47933:SF11">
    <property type="entry name" value="PENTATRICOPEPTIDE REPEAT-CONTAINING PROTEIN 2"/>
    <property type="match status" value="1"/>
</dbReference>
<dbReference type="InterPro" id="IPR011990">
    <property type="entry name" value="TPR-like_helical_dom_sf"/>
</dbReference>
<proteinExistence type="predicted"/>